<dbReference type="EMBL" id="BLAM01000204">
    <property type="protein sequence ID" value="GET07008.1"/>
    <property type="molecule type" value="Genomic_DNA"/>
</dbReference>
<feature type="transmembrane region" description="Helical" evidence="1">
    <location>
        <begin position="6"/>
        <end position="26"/>
    </location>
</feature>
<sequence>MKEVISILVAIMSALLTFYLANRLTLNDSMDSKSGWRKELMDIASKDEITLADIYRIRASVRYYPHLKPTQLSFRWMTNLIIKLCDEYFVEVYKYKKAGTNNGGQNIIIIQSAINSSRQFRRRLTNSTVAVSPENDEIVRIICRYLLKYHWEARQKMRIFRRGRDLMNIDDDEPSEEAARTIQLILEQVDKMNSKNSNDSDVAKAMRVLEDSFCEANKHKNEIKIFKTMVNAIVFLCFATLILAIAYKLLTLSIFKTEGCIRIWSDSDGIFSFGVNIEFLVVLLLTIIIGIPVIYSIWQIAINKLNTSSKHFSHKDFNG</sequence>
<dbReference type="RefSeq" id="WP_172585191.1">
    <property type="nucleotide sequence ID" value="NZ_BLAM01000204.1"/>
</dbReference>
<keyword evidence="1" id="KW-0472">Membrane</keyword>
<proteinExistence type="predicted"/>
<dbReference type="Proteomes" id="UP000494265">
    <property type="component" value="Unassembled WGS sequence"/>
</dbReference>
<gene>
    <name evidence="2" type="ORF">SY212_20380</name>
</gene>
<keyword evidence="1" id="KW-1133">Transmembrane helix</keyword>
<reference evidence="2" key="1">
    <citation type="submission" date="2019-10" db="EMBL/GenBank/DDBJ databases">
        <title>Lactobacillus agilis SY212 Whole Genome Sequencing Project.</title>
        <authorList>
            <person name="Suzuki S."/>
            <person name="Endo A."/>
            <person name="Maeno S."/>
            <person name="Shiwa Y."/>
            <person name="Matsutani M."/>
            <person name="Kajikawa A."/>
        </authorList>
    </citation>
    <scope>NUCLEOTIDE SEQUENCE</scope>
    <source>
        <strain evidence="2">SY212</strain>
    </source>
</reference>
<evidence type="ECO:0000256" key="1">
    <source>
        <dbReference type="SAM" id="Phobius"/>
    </source>
</evidence>
<dbReference type="AlphaFoldDB" id="A0A6F9XPA1"/>
<feature type="transmembrane region" description="Helical" evidence="1">
    <location>
        <begin position="228"/>
        <end position="250"/>
    </location>
</feature>
<comment type="caution">
    <text evidence="2">The sequence shown here is derived from an EMBL/GenBank/DDBJ whole genome shotgun (WGS) entry which is preliminary data.</text>
</comment>
<evidence type="ECO:0000313" key="2">
    <source>
        <dbReference type="EMBL" id="GET07008.1"/>
    </source>
</evidence>
<organism evidence="2">
    <name type="scientific">Ligilactobacillus agilis</name>
    <dbReference type="NCBI Taxonomy" id="1601"/>
    <lineage>
        <taxon>Bacteria</taxon>
        <taxon>Bacillati</taxon>
        <taxon>Bacillota</taxon>
        <taxon>Bacilli</taxon>
        <taxon>Lactobacillales</taxon>
        <taxon>Lactobacillaceae</taxon>
        <taxon>Ligilactobacillus</taxon>
    </lineage>
</organism>
<protein>
    <submittedName>
        <fullName evidence="2">Uncharacterized protein</fullName>
    </submittedName>
</protein>
<feature type="transmembrane region" description="Helical" evidence="1">
    <location>
        <begin position="270"/>
        <end position="298"/>
    </location>
</feature>
<name>A0A6F9XPA1_9LACO</name>
<keyword evidence="1" id="KW-0812">Transmembrane</keyword>
<accession>A0A6F9XPA1</accession>